<protein>
    <submittedName>
        <fullName evidence="2">Phosphotransferase</fullName>
    </submittedName>
</protein>
<proteinExistence type="inferred from homology"/>
<dbReference type="EMBL" id="CP042467">
    <property type="protein sequence ID" value="QED28595.1"/>
    <property type="molecule type" value="Genomic_DNA"/>
</dbReference>
<dbReference type="PANTHER" id="PTHR12149:SF8">
    <property type="entry name" value="PROTEIN-RIBULOSAMINE 3-KINASE"/>
    <property type="match status" value="1"/>
</dbReference>
<evidence type="ECO:0000313" key="3">
    <source>
        <dbReference type="Proteomes" id="UP000321595"/>
    </source>
</evidence>
<keyword evidence="1" id="KW-0418">Kinase</keyword>
<dbReference type="InterPro" id="IPR011009">
    <property type="entry name" value="Kinase-like_dom_sf"/>
</dbReference>
<keyword evidence="3" id="KW-1185">Reference proteome</keyword>
<evidence type="ECO:0000256" key="1">
    <source>
        <dbReference type="PIRNR" id="PIRNR006221"/>
    </source>
</evidence>
<dbReference type="PIRSF" id="PIRSF006221">
    <property type="entry name" value="Ketosamine-3-kinase"/>
    <property type="match status" value="1"/>
</dbReference>
<dbReference type="SUPFAM" id="SSF56112">
    <property type="entry name" value="Protein kinase-like (PK-like)"/>
    <property type="match status" value="1"/>
</dbReference>
<dbReference type="KEGG" id="bbae:FRD01_15405"/>
<gene>
    <name evidence="2" type="ORF">FRD01_15405</name>
</gene>
<name>A0A5B8XST1_9DELT</name>
<dbReference type="Gene3D" id="3.90.1200.10">
    <property type="match status" value="1"/>
</dbReference>
<dbReference type="GO" id="GO:0016301">
    <property type="term" value="F:kinase activity"/>
    <property type="evidence" value="ECO:0007669"/>
    <property type="project" value="UniProtKB-UniRule"/>
</dbReference>
<dbReference type="Pfam" id="PF03881">
    <property type="entry name" value="Fructosamin_kin"/>
    <property type="match status" value="1"/>
</dbReference>
<dbReference type="RefSeq" id="WP_146961164.1">
    <property type="nucleotide sequence ID" value="NZ_CP042467.1"/>
</dbReference>
<dbReference type="AlphaFoldDB" id="A0A5B8XST1"/>
<dbReference type="Proteomes" id="UP000321595">
    <property type="component" value="Chromosome"/>
</dbReference>
<sequence>MNRLAQNIERLMGVAPRHITGLHGGSVSQVYRAQLGSEWVVIKVDSPEKLGIESQMLRYLGTQTALELPEVLVCEDGLLVMTYVENDGDSGAKAEDSAAAMLAGLHNIEADAFGFEFDTLIGGLHQPNPWTKSWVEFFGEHRLRHMATECSNHGQLGPREIDAVEDLISKLPELLPAESTPRLIHGDLWGGNILFNQGRVAGLVDPAIYFADAEIELAFSTLFSTFSPRFYKVYSELMPIAEGFWEWRKELYNVYPLLVHVRLFGGSYRAQLMGSVSKLLRL</sequence>
<comment type="similarity">
    <text evidence="1">Belongs to the fructosamine kinase family.</text>
</comment>
<dbReference type="PANTHER" id="PTHR12149">
    <property type="entry name" value="FRUCTOSAMINE 3 KINASE-RELATED PROTEIN"/>
    <property type="match status" value="1"/>
</dbReference>
<organism evidence="2 3">
    <name type="scientific">Microvenator marinus</name>
    <dbReference type="NCBI Taxonomy" id="2600177"/>
    <lineage>
        <taxon>Bacteria</taxon>
        <taxon>Deltaproteobacteria</taxon>
        <taxon>Bradymonadales</taxon>
        <taxon>Microvenatoraceae</taxon>
        <taxon>Microvenator</taxon>
    </lineage>
</organism>
<reference evidence="2 3" key="1">
    <citation type="submission" date="2019-08" db="EMBL/GenBank/DDBJ databases">
        <authorList>
            <person name="Liang Q."/>
        </authorList>
    </citation>
    <scope>NUCLEOTIDE SEQUENCE [LARGE SCALE GENOMIC DNA]</scope>
    <source>
        <strain evidence="2 3">V1718</strain>
    </source>
</reference>
<dbReference type="Gene3D" id="3.30.200.20">
    <property type="entry name" value="Phosphorylase Kinase, domain 1"/>
    <property type="match status" value="1"/>
</dbReference>
<evidence type="ECO:0000313" key="2">
    <source>
        <dbReference type="EMBL" id="QED28595.1"/>
    </source>
</evidence>
<accession>A0A5B8XST1</accession>
<keyword evidence="1 2" id="KW-0808">Transferase</keyword>
<dbReference type="OrthoDB" id="5291879at2"/>
<dbReference type="InterPro" id="IPR016477">
    <property type="entry name" value="Fructo-/Ketosamine-3-kinase"/>
</dbReference>